<dbReference type="HOGENOM" id="CLU_013615_13_2_1"/>
<dbReference type="GO" id="GO:0051321">
    <property type="term" value="P:meiotic cell cycle"/>
    <property type="evidence" value="ECO:0007669"/>
    <property type="project" value="UniProtKB-KW"/>
</dbReference>
<dbReference type="InterPro" id="IPR046357">
    <property type="entry name" value="PPIase_dom_sf"/>
</dbReference>
<sequence>MTETEIVGGLRIGDLVEDGAFMELKLNPPPEDHVQEAECTEALQQYLKLECLDLDKPSYDGEEPFTAIAKDMTNLLQNGKIKKKIIREGYGPTADNLSTVKINYNAYVQFEAQPFDSTYARKSPFTFTVGQGEVIYGLDLAVQSMKINEKAQFLIDPELAYRDSGLNRIPPNSVVLFEVELCEVKETLKNRPEVNEREFKHVYPQCVALCAKGKDMVRLKDYQGAIKQYTTSANKLEEAILENYEEQLKCEELMVRLYTNLLVCCTHAEIPKRGCIFAQKIYEMAKNGTFKVSAKVYFNHAKCQRMLGAYKQAERNFQQAKALEPGNEEISKELAILKKAKEEYNKQQAKFAKALLK</sequence>
<evidence type="ECO:0000313" key="17">
    <source>
        <dbReference type="Proteomes" id="UP000007266"/>
    </source>
</evidence>
<feature type="domain" description="PPIase FKBP-type" evidence="15">
    <location>
        <begin position="97"/>
        <end position="185"/>
    </location>
</feature>
<evidence type="ECO:0000256" key="3">
    <source>
        <dbReference type="ARBA" id="ARBA00022490"/>
    </source>
</evidence>
<dbReference type="InterPro" id="IPR042282">
    <property type="entry name" value="FKBP6/shu"/>
</dbReference>
<dbReference type="InterPro" id="IPR011990">
    <property type="entry name" value="TPR-like_helical_dom_sf"/>
</dbReference>
<reference evidence="16 17" key="1">
    <citation type="journal article" date="2008" name="Nature">
        <title>The genome of the model beetle and pest Tribolium castaneum.</title>
        <authorList>
            <consortium name="Tribolium Genome Sequencing Consortium"/>
            <person name="Richards S."/>
            <person name="Gibbs R.A."/>
            <person name="Weinstock G.M."/>
            <person name="Brown S.J."/>
            <person name="Denell R."/>
            <person name="Beeman R.W."/>
            <person name="Gibbs R."/>
            <person name="Beeman R.W."/>
            <person name="Brown S.J."/>
            <person name="Bucher G."/>
            <person name="Friedrich M."/>
            <person name="Grimmelikhuijzen C.J."/>
            <person name="Klingler M."/>
            <person name="Lorenzen M."/>
            <person name="Richards S."/>
            <person name="Roth S."/>
            <person name="Schroder R."/>
            <person name="Tautz D."/>
            <person name="Zdobnov E.M."/>
            <person name="Muzny D."/>
            <person name="Gibbs R.A."/>
            <person name="Weinstock G.M."/>
            <person name="Attaway T."/>
            <person name="Bell S."/>
            <person name="Buhay C.J."/>
            <person name="Chandrabose M.N."/>
            <person name="Chavez D."/>
            <person name="Clerk-Blankenburg K.P."/>
            <person name="Cree A."/>
            <person name="Dao M."/>
            <person name="Davis C."/>
            <person name="Chacko J."/>
            <person name="Dinh H."/>
            <person name="Dugan-Rocha S."/>
            <person name="Fowler G."/>
            <person name="Garner T.T."/>
            <person name="Garnes J."/>
            <person name="Gnirke A."/>
            <person name="Hawes A."/>
            <person name="Hernandez J."/>
            <person name="Hines S."/>
            <person name="Holder M."/>
            <person name="Hume J."/>
            <person name="Jhangiani S.N."/>
            <person name="Joshi V."/>
            <person name="Khan Z.M."/>
            <person name="Jackson L."/>
            <person name="Kovar C."/>
            <person name="Kowis A."/>
            <person name="Lee S."/>
            <person name="Lewis L.R."/>
            <person name="Margolis J."/>
            <person name="Morgan M."/>
            <person name="Nazareth L.V."/>
            <person name="Nguyen N."/>
            <person name="Okwuonu G."/>
            <person name="Parker D."/>
            <person name="Richards S."/>
            <person name="Ruiz S.J."/>
            <person name="Santibanez J."/>
            <person name="Savard J."/>
            <person name="Scherer S.E."/>
            <person name="Schneider B."/>
            <person name="Sodergren E."/>
            <person name="Tautz D."/>
            <person name="Vattahil S."/>
            <person name="Villasana D."/>
            <person name="White C.S."/>
            <person name="Wright R."/>
            <person name="Park Y."/>
            <person name="Beeman R.W."/>
            <person name="Lord J."/>
            <person name="Oppert B."/>
            <person name="Lorenzen M."/>
            <person name="Brown S."/>
            <person name="Wang L."/>
            <person name="Savard J."/>
            <person name="Tautz D."/>
            <person name="Richards S."/>
            <person name="Weinstock G."/>
            <person name="Gibbs R.A."/>
            <person name="Liu Y."/>
            <person name="Worley K."/>
            <person name="Weinstock G."/>
            <person name="Elsik C.G."/>
            <person name="Reese J.T."/>
            <person name="Elhaik E."/>
            <person name="Landan G."/>
            <person name="Graur D."/>
            <person name="Arensburger P."/>
            <person name="Atkinson P."/>
            <person name="Beeman R.W."/>
            <person name="Beidler J."/>
            <person name="Brown S.J."/>
            <person name="Demuth J.P."/>
            <person name="Drury D.W."/>
            <person name="Du Y.Z."/>
            <person name="Fujiwara H."/>
            <person name="Lorenzen M."/>
            <person name="Maselli V."/>
            <person name="Osanai M."/>
            <person name="Park Y."/>
            <person name="Robertson H.M."/>
            <person name="Tu Z."/>
            <person name="Wang J.J."/>
            <person name="Wang S."/>
            <person name="Richards S."/>
            <person name="Song H."/>
            <person name="Zhang L."/>
            <person name="Sodergren E."/>
            <person name="Werner D."/>
            <person name="Stanke M."/>
            <person name="Morgenstern B."/>
            <person name="Solovyev V."/>
            <person name="Kosarev P."/>
            <person name="Brown G."/>
            <person name="Chen H.C."/>
            <person name="Ermolaeva O."/>
            <person name="Hlavina W."/>
            <person name="Kapustin Y."/>
            <person name="Kiryutin B."/>
            <person name="Kitts P."/>
            <person name="Maglott D."/>
            <person name="Pruitt K."/>
            <person name="Sapojnikov V."/>
            <person name="Souvorov A."/>
            <person name="Mackey A.J."/>
            <person name="Waterhouse R.M."/>
            <person name="Wyder S."/>
            <person name="Zdobnov E.M."/>
            <person name="Zdobnov E.M."/>
            <person name="Wyder S."/>
            <person name="Kriventseva E.V."/>
            <person name="Kadowaki T."/>
            <person name="Bork P."/>
            <person name="Aranda M."/>
            <person name="Bao R."/>
            <person name="Beermann A."/>
            <person name="Berns N."/>
            <person name="Bolognesi R."/>
            <person name="Bonneton F."/>
            <person name="Bopp D."/>
            <person name="Brown S.J."/>
            <person name="Bucher G."/>
            <person name="Butts T."/>
            <person name="Chaumot A."/>
            <person name="Denell R.E."/>
            <person name="Ferrier D.E."/>
            <person name="Friedrich M."/>
            <person name="Gordon C.M."/>
            <person name="Jindra M."/>
            <person name="Klingler M."/>
            <person name="Lan Q."/>
            <person name="Lattorff H.M."/>
            <person name="Laudet V."/>
            <person name="von Levetsow C."/>
            <person name="Liu Z."/>
            <person name="Lutz R."/>
            <person name="Lynch J.A."/>
            <person name="da Fonseca R.N."/>
            <person name="Posnien N."/>
            <person name="Reuter R."/>
            <person name="Roth S."/>
            <person name="Savard J."/>
            <person name="Schinko J.B."/>
            <person name="Schmitt C."/>
            <person name="Schoppmeier M."/>
            <person name="Schroder R."/>
            <person name="Shippy T.D."/>
            <person name="Simonnet F."/>
            <person name="Marques-Souza H."/>
            <person name="Tautz D."/>
            <person name="Tomoyasu Y."/>
            <person name="Trauner J."/>
            <person name="Van der Zee M."/>
            <person name="Vervoort M."/>
            <person name="Wittkopp N."/>
            <person name="Wimmer E.A."/>
            <person name="Yang X."/>
            <person name="Jones A.K."/>
            <person name="Sattelle D.B."/>
            <person name="Ebert P.R."/>
            <person name="Nelson D."/>
            <person name="Scott J.G."/>
            <person name="Beeman R.W."/>
            <person name="Muthukrishnan S."/>
            <person name="Kramer K.J."/>
            <person name="Arakane Y."/>
            <person name="Beeman R.W."/>
            <person name="Zhu Q."/>
            <person name="Hogenkamp D."/>
            <person name="Dixit R."/>
            <person name="Oppert B."/>
            <person name="Jiang H."/>
            <person name="Zou Z."/>
            <person name="Marshall J."/>
            <person name="Elpidina E."/>
            <person name="Vinokurov K."/>
            <person name="Oppert C."/>
            <person name="Zou Z."/>
            <person name="Evans J."/>
            <person name="Lu Z."/>
            <person name="Zhao P."/>
            <person name="Sumathipala N."/>
            <person name="Altincicek B."/>
            <person name="Vilcinskas A."/>
            <person name="Williams M."/>
            <person name="Hultmark D."/>
            <person name="Hetru C."/>
            <person name="Jiang H."/>
            <person name="Grimmelikhuijzen C.J."/>
            <person name="Hauser F."/>
            <person name="Cazzamali G."/>
            <person name="Williamson M."/>
            <person name="Park Y."/>
            <person name="Li B."/>
            <person name="Tanaka Y."/>
            <person name="Predel R."/>
            <person name="Neupert S."/>
            <person name="Schachtner J."/>
            <person name="Verleyen P."/>
            <person name="Raible F."/>
            <person name="Bork P."/>
            <person name="Friedrich M."/>
            <person name="Walden K.K."/>
            <person name="Robertson H.M."/>
            <person name="Angeli S."/>
            <person name="Foret S."/>
            <person name="Bucher G."/>
            <person name="Schuetz S."/>
            <person name="Maleszka R."/>
            <person name="Wimmer E.A."/>
            <person name="Beeman R.W."/>
            <person name="Lorenzen M."/>
            <person name="Tomoyasu Y."/>
            <person name="Miller S.C."/>
            <person name="Grossmann D."/>
            <person name="Bucher G."/>
        </authorList>
    </citation>
    <scope>NUCLEOTIDE SEQUENCE [LARGE SCALE GENOMIC DNA]</scope>
    <source>
        <strain evidence="16 17">Georgia GA2</strain>
    </source>
</reference>
<dbReference type="eggNOG" id="KOG0543">
    <property type="taxonomic scope" value="Eukaryota"/>
</dbReference>
<dbReference type="GO" id="GO:0007283">
    <property type="term" value="P:spermatogenesis"/>
    <property type="evidence" value="ECO:0000318"/>
    <property type="project" value="GO_Central"/>
</dbReference>
<keyword evidence="12 16" id="KW-0413">Isomerase</keyword>
<comment type="function">
    <text evidence="10">Co-chaperone required during oogenesis to repress transposable elements and prevent their mobilization, which is essential for the germline integrity. Acts via the piRNA metabolic process, which mediates the repression of transposable elements during meiosis by forming complexes composed of piRNAs and Piwi proteins and govern the methylation and subsequent repression of transposons. Acts as a co-chaperone via its interaction with Hsp83/HSP90 and is required for the biogenesis of all three piRNA major populations.</text>
</comment>
<keyword evidence="14" id="KW-0175">Coiled coil</keyword>
<keyword evidence="6 13" id="KW-0802">TPR repeat</keyword>
<evidence type="ECO:0000256" key="11">
    <source>
        <dbReference type="ARBA" id="ARBA00064265"/>
    </source>
</evidence>
<keyword evidence="3" id="KW-0963">Cytoplasm</keyword>
<evidence type="ECO:0000256" key="8">
    <source>
        <dbReference type="ARBA" id="ARBA00023158"/>
    </source>
</evidence>
<evidence type="ECO:0000256" key="14">
    <source>
        <dbReference type="SAM" id="Coils"/>
    </source>
</evidence>
<keyword evidence="5" id="KW-0221">Differentiation</keyword>
<dbReference type="STRING" id="7070.D6WGT4"/>
<dbReference type="Pfam" id="PF00254">
    <property type="entry name" value="FKBP_C"/>
    <property type="match status" value="1"/>
</dbReference>
<dbReference type="FunFam" id="1.25.40.10:FF:001397">
    <property type="entry name" value="Peptidylprolyl isomerase"/>
    <property type="match status" value="1"/>
</dbReference>
<keyword evidence="4" id="KW-0677">Repeat</keyword>
<dbReference type="EMBL" id="KQ971327">
    <property type="protein sequence ID" value="EEZ99628.1"/>
    <property type="molecule type" value="Genomic_DNA"/>
</dbReference>
<dbReference type="PROSITE" id="PS50005">
    <property type="entry name" value="TPR"/>
    <property type="match status" value="1"/>
</dbReference>
<evidence type="ECO:0000256" key="1">
    <source>
        <dbReference type="ARBA" id="ARBA00004496"/>
    </source>
</evidence>
<dbReference type="PhylomeDB" id="D6WGT4"/>
<dbReference type="PROSITE" id="PS50059">
    <property type="entry name" value="FKBP_PPIASE"/>
    <property type="match status" value="1"/>
</dbReference>
<evidence type="ECO:0000256" key="2">
    <source>
        <dbReference type="ARBA" id="ARBA00009648"/>
    </source>
</evidence>
<evidence type="ECO:0000256" key="12">
    <source>
        <dbReference type="PROSITE-ProRule" id="PRU00277"/>
    </source>
</evidence>
<feature type="coiled-coil region" evidence="14">
    <location>
        <begin position="219"/>
        <end position="261"/>
    </location>
</feature>
<evidence type="ECO:0000313" key="16">
    <source>
        <dbReference type="EMBL" id="EEZ99628.1"/>
    </source>
</evidence>
<comment type="subunit">
    <text evidence="11">Interacts with Hsp83.</text>
</comment>
<evidence type="ECO:0000256" key="9">
    <source>
        <dbReference type="ARBA" id="ARBA00023254"/>
    </source>
</evidence>
<protein>
    <recommendedName>
        <fullName evidence="12">peptidylprolyl isomerase</fullName>
        <ecNumber evidence="12">5.2.1.8</ecNumber>
    </recommendedName>
</protein>
<dbReference type="GO" id="GO:0051879">
    <property type="term" value="F:Hsp90 protein binding"/>
    <property type="evidence" value="ECO:0000318"/>
    <property type="project" value="GO_Central"/>
</dbReference>
<dbReference type="Gene3D" id="1.25.40.10">
    <property type="entry name" value="Tetratricopeptide repeat domain"/>
    <property type="match status" value="1"/>
</dbReference>
<comment type="catalytic activity">
    <reaction evidence="12">
        <text>[protein]-peptidylproline (omega=180) = [protein]-peptidylproline (omega=0)</text>
        <dbReference type="Rhea" id="RHEA:16237"/>
        <dbReference type="Rhea" id="RHEA-COMP:10747"/>
        <dbReference type="Rhea" id="RHEA-COMP:10748"/>
        <dbReference type="ChEBI" id="CHEBI:83833"/>
        <dbReference type="ChEBI" id="CHEBI:83834"/>
        <dbReference type="EC" id="5.2.1.8"/>
    </reaction>
</comment>
<evidence type="ECO:0000259" key="15">
    <source>
        <dbReference type="PROSITE" id="PS50059"/>
    </source>
</evidence>
<dbReference type="Proteomes" id="UP000007266">
    <property type="component" value="Linkage group 3"/>
</dbReference>
<accession>D6WGT4</accession>
<dbReference type="EC" id="5.2.1.8" evidence="12"/>
<evidence type="ECO:0000256" key="13">
    <source>
        <dbReference type="PROSITE-ProRule" id="PRU00339"/>
    </source>
</evidence>
<comment type="subcellular location">
    <subcellularLocation>
        <location evidence="1">Cytoplasm</location>
    </subcellularLocation>
</comment>
<dbReference type="PANTHER" id="PTHR46674:SF1">
    <property type="entry name" value="INACTIVE PEPTIDYL-PROLYL CIS-TRANS ISOMERASE FKBP6"/>
    <property type="match status" value="1"/>
</dbReference>
<keyword evidence="12" id="KW-0697">Rotamase</keyword>
<dbReference type="SUPFAM" id="SSF48452">
    <property type="entry name" value="TPR-like"/>
    <property type="match status" value="1"/>
</dbReference>
<feature type="coiled-coil region" evidence="14">
    <location>
        <begin position="327"/>
        <end position="357"/>
    </location>
</feature>
<evidence type="ECO:0000256" key="10">
    <source>
        <dbReference type="ARBA" id="ARBA00060325"/>
    </source>
</evidence>
<dbReference type="OrthoDB" id="8116123at2759"/>
<keyword evidence="7" id="KW-0896">Oogenesis</keyword>
<feature type="repeat" description="TPR" evidence="13">
    <location>
        <begin position="294"/>
        <end position="327"/>
    </location>
</feature>
<dbReference type="InterPro" id="IPR019734">
    <property type="entry name" value="TPR_rpt"/>
</dbReference>
<comment type="similarity">
    <text evidence="2">Belongs to the FKBP6 family.</text>
</comment>
<gene>
    <name evidence="16" type="primary">AUGUSTUS-3.0.2_02147</name>
    <name evidence="16" type="ORF">TcasGA2_TC002147</name>
</gene>
<dbReference type="GO" id="GO:0005737">
    <property type="term" value="C:cytoplasm"/>
    <property type="evidence" value="ECO:0000318"/>
    <property type="project" value="GO_Central"/>
</dbReference>
<dbReference type="InterPro" id="IPR001179">
    <property type="entry name" value="PPIase_FKBP_dom"/>
</dbReference>
<dbReference type="GO" id="GO:0003755">
    <property type="term" value="F:peptidyl-prolyl cis-trans isomerase activity"/>
    <property type="evidence" value="ECO:0007669"/>
    <property type="project" value="UniProtKB-KW"/>
</dbReference>
<dbReference type="GO" id="GO:0034587">
    <property type="term" value="P:piRNA processing"/>
    <property type="evidence" value="ECO:0000318"/>
    <property type="project" value="GO_Central"/>
</dbReference>
<keyword evidence="9" id="KW-0469">Meiosis</keyword>
<name>D6WGT4_TRICA</name>
<organism evidence="16 17">
    <name type="scientific">Tribolium castaneum</name>
    <name type="common">Red flour beetle</name>
    <dbReference type="NCBI Taxonomy" id="7070"/>
    <lineage>
        <taxon>Eukaryota</taxon>
        <taxon>Metazoa</taxon>
        <taxon>Ecdysozoa</taxon>
        <taxon>Arthropoda</taxon>
        <taxon>Hexapoda</taxon>
        <taxon>Insecta</taxon>
        <taxon>Pterygota</taxon>
        <taxon>Neoptera</taxon>
        <taxon>Endopterygota</taxon>
        <taxon>Coleoptera</taxon>
        <taxon>Polyphaga</taxon>
        <taxon>Cucujiformia</taxon>
        <taxon>Tenebrionidae</taxon>
        <taxon>Tenebrionidae incertae sedis</taxon>
        <taxon>Tribolium</taxon>
    </lineage>
</organism>
<reference evidence="16 17" key="2">
    <citation type="journal article" date="2010" name="Nucleic Acids Res.">
        <title>BeetleBase in 2010: revisions to provide comprehensive genomic information for Tribolium castaneum.</title>
        <authorList>
            <person name="Kim H.S."/>
            <person name="Murphy T."/>
            <person name="Xia J."/>
            <person name="Caragea D."/>
            <person name="Park Y."/>
            <person name="Beeman R.W."/>
            <person name="Lorenzen M.D."/>
            <person name="Butcher S."/>
            <person name="Manak J.R."/>
            <person name="Brown S.J."/>
        </authorList>
    </citation>
    <scope>GENOME REANNOTATION</scope>
    <source>
        <strain evidence="16 17">Georgia GA2</strain>
    </source>
</reference>
<evidence type="ECO:0000256" key="6">
    <source>
        <dbReference type="ARBA" id="ARBA00022803"/>
    </source>
</evidence>
<dbReference type="PANTHER" id="PTHR46674">
    <property type="entry name" value="INACTIVE PEPTIDYL-PROLYL CIS-TRANS ISOMERASE FKBP6"/>
    <property type="match status" value="1"/>
</dbReference>
<proteinExistence type="inferred from homology"/>
<dbReference type="KEGG" id="tca:657525"/>
<dbReference type="OMA" id="KHEIAIF"/>
<evidence type="ECO:0000256" key="5">
    <source>
        <dbReference type="ARBA" id="ARBA00022782"/>
    </source>
</evidence>
<dbReference type="SUPFAM" id="SSF54534">
    <property type="entry name" value="FKBP-like"/>
    <property type="match status" value="1"/>
</dbReference>
<dbReference type="GO" id="GO:0048477">
    <property type="term" value="P:oogenesis"/>
    <property type="evidence" value="ECO:0007669"/>
    <property type="project" value="UniProtKB-KW"/>
</dbReference>
<dbReference type="Gene3D" id="3.10.50.40">
    <property type="match status" value="1"/>
</dbReference>
<keyword evidence="8" id="KW-0943">RNA-mediated gene silencing</keyword>
<keyword evidence="17" id="KW-1185">Reference proteome</keyword>
<evidence type="ECO:0000256" key="4">
    <source>
        <dbReference type="ARBA" id="ARBA00022737"/>
    </source>
</evidence>
<evidence type="ECO:0000256" key="7">
    <source>
        <dbReference type="ARBA" id="ARBA00022943"/>
    </source>
</evidence>
<dbReference type="AlphaFoldDB" id="D6WGT4"/>